<accession>A0A821KDB9</accession>
<evidence type="ECO:0000313" key="3">
    <source>
        <dbReference type="EMBL" id="CAF4735193.1"/>
    </source>
</evidence>
<comment type="caution">
    <text evidence="3">The sequence shown here is derived from an EMBL/GenBank/DDBJ whole genome shotgun (WGS) entry which is preliminary data.</text>
</comment>
<dbReference type="AlphaFoldDB" id="A0A821KDB9"/>
<protein>
    <submittedName>
        <fullName evidence="3">Uncharacterized protein</fullName>
    </submittedName>
</protein>
<evidence type="ECO:0000313" key="5">
    <source>
        <dbReference type="Proteomes" id="UP000663873"/>
    </source>
</evidence>
<dbReference type="Proteomes" id="UP000663848">
    <property type="component" value="Unassembled WGS sequence"/>
</dbReference>
<sequence length="131" mass="15423">MAGTHRIRPYHVILPDICRQCYCGWFSENPEIESMLHIDGMESTVIRELKFLLSENLNNRCPVVPLDICEFLLDSSQLKIDISRYLTQNQTTKELTSSEMIKKFRINHDIQVSSSQMNEHQQHQQHRSQIH</sequence>
<gene>
    <name evidence="2" type="ORF">HFQ381_LOCUS22634</name>
    <name evidence="3" type="ORF">QYT958_LOCUS19862</name>
    <name evidence="1" type="ORF">UJA718_LOCUS18655</name>
</gene>
<dbReference type="Proteomes" id="UP000663851">
    <property type="component" value="Unassembled WGS sequence"/>
</dbReference>
<keyword evidence="5" id="KW-1185">Reference proteome</keyword>
<organism evidence="3 4">
    <name type="scientific">Rotaria socialis</name>
    <dbReference type="NCBI Taxonomy" id="392032"/>
    <lineage>
        <taxon>Eukaryota</taxon>
        <taxon>Metazoa</taxon>
        <taxon>Spiralia</taxon>
        <taxon>Gnathifera</taxon>
        <taxon>Rotifera</taxon>
        <taxon>Eurotatoria</taxon>
        <taxon>Bdelloidea</taxon>
        <taxon>Philodinida</taxon>
        <taxon>Philodinidae</taxon>
        <taxon>Rotaria</taxon>
    </lineage>
</organism>
<dbReference type="EMBL" id="CAJOBR010003359">
    <property type="protein sequence ID" value="CAF4735193.1"/>
    <property type="molecule type" value="Genomic_DNA"/>
</dbReference>
<name>A0A821KDB9_9BILA</name>
<evidence type="ECO:0000313" key="2">
    <source>
        <dbReference type="EMBL" id="CAF4434745.1"/>
    </source>
</evidence>
<dbReference type="EMBL" id="CAJOBP010003208">
    <property type="protein sequence ID" value="CAF4394463.1"/>
    <property type="molecule type" value="Genomic_DNA"/>
</dbReference>
<dbReference type="EMBL" id="CAJOBO010002156">
    <property type="protein sequence ID" value="CAF4434745.1"/>
    <property type="molecule type" value="Genomic_DNA"/>
</dbReference>
<proteinExistence type="predicted"/>
<reference evidence="3" key="1">
    <citation type="submission" date="2021-02" db="EMBL/GenBank/DDBJ databases">
        <authorList>
            <person name="Nowell W R."/>
        </authorList>
    </citation>
    <scope>NUCLEOTIDE SEQUENCE</scope>
</reference>
<evidence type="ECO:0000313" key="1">
    <source>
        <dbReference type="EMBL" id="CAF4394463.1"/>
    </source>
</evidence>
<evidence type="ECO:0000313" key="4">
    <source>
        <dbReference type="Proteomes" id="UP000663848"/>
    </source>
</evidence>
<dbReference type="Proteomes" id="UP000663873">
    <property type="component" value="Unassembled WGS sequence"/>
</dbReference>